<dbReference type="OrthoDB" id="6427439at2759"/>
<dbReference type="Proteomes" id="UP000886998">
    <property type="component" value="Unassembled WGS sequence"/>
</dbReference>
<proteinExistence type="predicted"/>
<accession>A0A8X6Y741</accession>
<protein>
    <submittedName>
        <fullName evidence="1">Uncharacterized protein</fullName>
    </submittedName>
</protein>
<comment type="caution">
    <text evidence="1">The sequence shown here is derived from an EMBL/GenBank/DDBJ whole genome shotgun (WGS) entry which is preliminary data.</text>
</comment>
<sequence length="120" mass="13997">MKTYGSSINVGRQEWHSRRRLLDRRIEGNWHDSDVVHRKRYRNAHHTTPYFVPVIRQTIELVLGLHSGDLVPIERGQSAVDDDCRIECKALRRWTLPVPRQALELDFKKGNDISESILAV</sequence>
<reference evidence="1" key="1">
    <citation type="submission" date="2020-08" db="EMBL/GenBank/DDBJ databases">
        <title>Multicomponent nature underlies the extraordinary mechanical properties of spider dragline silk.</title>
        <authorList>
            <person name="Kono N."/>
            <person name="Nakamura H."/>
            <person name="Mori M."/>
            <person name="Yoshida Y."/>
            <person name="Ohtoshi R."/>
            <person name="Malay A.D."/>
            <person name="Moran D.A.P."/>
            <person name="Tomita M."/>
            <person name="Numata K."/>
            <person name="Arakawa K."/>
        </authorList>
    </citation>
    <scope>NUCLEOTIDE SEQUENCE</scope>
</reference>
<keyword evidence="2" id="KW-1185">Reference proteome</keyword>
<organism evidence="1 2">
    <name type="scientific">Trichonephila inaurata madagascariensis</name>
    <dbReference type="NCBI Taxonomy" id="2747483"/>
    <lineage>
        <taxon>Eukaryota</taxon>
        <taxon>Metazoa</taxon>
        <taxon>Ecdysozoa</taxon>
        <taxon>Arthropoda</taxon>
        <taxon>Chelicerata</taxon>
        <taxon>Arachnida</taxon>
        <taxon>Araneae</taxon>
        <taxon>Araneomorphae</taxon>
        <taxon>Entelegynae</taxon>
        <taxon>Araneoidea</taxon>
        <taxon>Nephilidae</taxon>
        <taxon>Trichonephila</taxon>
        <taxon>Trichonephila inaurata</taxon>
    </lineage>
</organism>
<evidence type="ECO:0000313" key="2">
    <source>
        <dbReference type="Proteomes" id="UP000886998"/>
    </source>
</evidence>
<name>A0A8X6Y741_9ARAC</name>
<gene>
    <name evidence="1" type="ORF">TNIN_162601</name>
</gene>
<evidence type="ECO:0000313" key="1">
    <source>
        <dbReference type="EMBL" id="GFY67330.1"/>
    </source>
</evidence>
<dbReference type="EMBL" id="BMAV01016525">
    <property type="protein sequence ID" value="GFY67330.1"/>
    <property type="molecule type" value="Genomic_DNA"/>
</dbReference>
<dbReference type="AlphaFoldDB" id="A0A8X6Y741"/>